<dbReference type="CDD" id="cd06530">
    <property type="entry name" value="S26_SPase_I"/>
    <property type="match status" value="1"/>
</dbReference>
<comment type="catalytic activity">
    <reaction evidence="1 8">
        <text>Cleavage of hydrophobic, N-terminal signal or leader sequences from secreted and periplasmic proteins.</text>
        <dbReference type="EC" id="3.4.21.89"/>
    </reaction>
</comment>
<dbReference type="EMBL" id="MUYV01000004">
    <property type="protein sequence ID" value="OOS25885.1"/>
    <property type="molecule type" value="Genomic_DNA"/>
</dbReference>
<feature type="transmembrane region" description="Helical" evidence="8">
    <location>
        <begin position="110"/>
        <end position="128"/>
    </location>
</feature>
<feature type="transmembrane region" description="Helical" evidence="8">
    <location>
        <begin position="6"/>
        <end position="27"/>
    </location>
</feature>
<feature type="active site" evidence="7">
    <location>
        <position position="193"/>
    </location>
</feature>
<dbReference type="GO" id="GO:0009003">
    <property type="term" value="F:signal peptidase activity"/>
    <property type="evidence" value="ECO:0007669"/>
    <property type="project" value="UniProtKB-EC"/>
</dbReference>
<dbReference type="GO" id="GO:0006465">
    <property type="term" value="P:signal peptide processing"/>
    <property type="evidence" value="ECO:0007669"/>
    <property type="project" value="InterPro"/>
</dbReference>
<dbReference type="SUPFAM" id="SSF51306">
    <property type="entry name" value="LexA/Signal peptidase"/>
    <property type="match status" value="1"/>
</dbReference>
<keyword evidence="12" id="KW-1185">Reference proteome</keyword>
<dbReference type="PANTHER" id="PTHR43390">
    <property type="entry name" value="SIGNAL PEPTIDASE I"/>
    <property type="match status" value="1"/>
</dbReference>
<dbReference type="Pfam" id="PF10502">
    <property type="entry name" value="Peptidase_S26"/>
    <property type="match status" value="1"/>
</dbReference>
<evidence type="ECO:0000313" key="11">
    <source>
        <dbReference type="EMBL" id="OOS25885.1"/>
    </source>
</evidence>
<keyword evidence="6 8" id="KW-0378">Hydrolase</keyword>
<dbReference type="PROSITE" id="PS00761">
    <property type="entry name" value="SPASE_I_3"/>
    <property type="match status" value="1"/>
</dbReference>
<keyword evidence="8" id="KW-0472">Membrane</keyword>
<dbReference type="STRING" id="573983.B0681_04205"/>
<evidence type="ECO:0000256" key="6">
    <source>
        <dbReference type="ARBA" id="ARBA00022801"/>
    </source>
</evidence>
<evidence type="ECO:0000256" key="1">
    <source>
        <dbReference type="ARBA" id="ARBA00000677"/>
    </source>
</evidence>
<name>A0A1T0CU48_9GAMM</name>
<accession>A0A1T0CU48</accession>
<gene>
    <name evidence="11" type="ORF">B0681_04205</name>
</gene>
<comment type="subcellular location">
    <subcellularLocation>
        <location evidence="9">Membrane</location>
        <topology evidence="9">Multi-pass membrane protein</topology>
    </subcellularLocation>
</comment>
<dbReference type="Proteomes" id="UP000190683">
    <property type="component" value="Unassembled WGS sequence"/>
</dbReference>
<dbReference type="InterPro" id="IPR019756">
    <property type="entry name" value="Pept_S26A_signal_pept_1_Ser-AS"/>
</dbReference>
<evidence type="ECO:0000256" key="5">
    <source>
        <dbReference type="ARBA" id="ARBA00022670"/>
    </source>
</evidence>
<evidence type="ECO:0000256" key="9">
    <source>
        <dbReference type="RuleBase" id="RU362042"/>
    </source>
</evidence>
<dbReference type="EC" id="3.4.21.89" evidence="3 8"/>
<feature type="domain" description="Peptidase S26" evidence="10">
    <location>
        <begin position="108"/>
        <end position="343"/>
    </location>
</feature>
<dbReference type="InterPro" id="IPR036286">
    <property type="entry name" value="LexA/Signal_pep-like_sf"/>
</dbReference>
<proteinExistence type="inferred from homology"/>
<comment type="similarity">
    <text evidence="2 9">Belongs to the peptidase S26 family.</text>
</comment>
<evidence type="ECO:0000256" key="8">
    <source>
        <dbReference type="RuleBase" id="RU003993"/>
    </source>
</evidence>
<evidence type="ECO:0000256" key="4">
    <source>
        <dbReference type="ARBA" id="ARBA00019232"/>
    </source>
</evidence>
<dbReference type="PRINTS" id="PR00727">
    <property type="entry name" value="LEADERPTASE"/>
</dbReference>
<dbReference type="NCBIfam" id="TIGR02227">
    <property type="entry name" value="sigpep_I_bact"/>
    <property type="match status" value="1"/>
</dbReference>
<evidence type="ECO:0000313" key="12">
    <source>
        <dbReference type="Proteomes" id="UP000190683"/>
    </source>
</evidence>
<evidence type="ECO:0000256" key="2">
    <source>
        <dbReference type="ARBA" id="ARBA00009370"/>
    </source>
</evidence>
<dbReference type="Gene3D" id="2.10.109.10">
    <property type="entry name" value="Umud Fragment, subunit A"/>
    <property type="match status" value="1"/>
</dbReference>
<comment type="caution">
    <text evidence="11">The sequence shown here is derived from an EMBL/GenBank/DDBJ whole genome shotgun (WGS) entry which is preliminary data.</text>
</comment>
<evidence type="ECO:0000259" key="10">
    <source>
        <dbReference type="Pfam" id="PF10502"/>
    </source>
</evidence>
<reference evidence="11 12" key="1">
    <citation type="submission" date="2017-02" db="EMBL/GenBank/DDBJ databases">
        <title>Draft genome sequence of Moraxella porci CCUG 54912T type strain.</title>
        <authorList>
            <person name="Salva-Serra F."/>
            <person name="Engstrom-Jakobsson H."/>
            <person name="Thorell K."/>
            <person name="Jaen-Luchoro D."/>
            <person name="Gonzales-Siles L."/>
            <person name="Karlsson R."/>
            <person name="Yazdan S."/>
            <person name="Boulund F."/>
            <person name="Johnning A."/>
            <person name="Engstrand L."/>
            <person name="Kristiansson E."/>
            <person name="Moore E."/>
        </authorList>
    </citation>
    <scope>NUCLEOTIDE SEQUENCE [LARGE SCALE GENOMIC DNA]</scope>
    <source>
        <strain evidence="11 12">CCUG 54912</strain>
    </source>
</reference>
<keyword evidence="8" id="KW-0812">Transmembrane</keyword>
<dbReference type="PROSITE" id="PS00760">
    <property type="entry name" value="SPASE_I_2"/>
    <property type="match status" value="1"/>
</dbReference>
<dbReference type="RefSeq" id="WP_078317501.1">
    <property type="nucleotide sequence ID" value="NZ_MUYV01000004.1"/>
</dbReference>
<dbReference type="InterPro" id="IPR019533">
    <property type="entry name" value="Peptidase_S26"/>
</dbReference>
<protein>
    <recommendedName>
        <fullName evidence="4 8">Signal peptidase I</fullName>
        <ecNumber evidence="3 8">3.4.21.89</ecNumber>
    </recommendedName>
</protein>
<dbReference type="PANTHER" id="PTHR43390:SF1">
    <property type="entry name" value="CHLOROPLAST PROCESSING PEPTIDASE"/>
    <property type="match status" value="1"/>
</dbReference>
<evidence type="ECO:0000256" key="7">
    <source>
        <dbReference type="PIRSR" id="PIRSR600223-1"/>
    </source>
</evidence>
<dbReference type="InterPro" id="IPR019758">
    <property type="entry name" value="Pept_S26A_signal_pept_1_CS"/>
</dbReference>
<dbReference type="PROSITE" id="PS00501">
    <property type="entry name" value="SPASE_I_1"/>
    <property type="match status" value="1"/>
</dbReference>
<dbReference type="InterPro" id="IPR000223">
    <property type="entry name" value="Pept_S26A_signal_pept_1"/>
</dbReference>
<keyword evidence="5 8" id="KW-0645">Protease</keyword>
<dbReference type="GO" id="GO:0016020">
    <property type="term" value="C:membrane"/>
    <property type="evidence" value="ECO:0007669"/>
    <property type="project" value="UniProtKB-SubCell"/>
</dbReference>
<dbReference type="AlphaFoldDB" id="A0A1T0CU48"/>
<feature type="active site" evidence="7">
    <location>
        <position position="138"/>
    </location>
</feature>
<keyword evidence="8" id="KW-1133">Transmembrane helix</keyword>
<evidence type="ECO:0000256" key="3">
    <source>
        <dbReference type="ARBA" id="ARBA00013208"/>
    </source>
</evidence>
<dbReference type="InterPro" id="IPR019757">
    <property type="entry name" value="Pept_S26A_signal_pept_1_Lys-AS"/>
</dbReference>
<dbReference type="GO" id="GO:0004252">
    <property type="term" value="F:serine-type endopeptidase activity"/>
    <property type="evidence" value="ECO:0007669"/>
    <property type="project" value="InterPro"/>
</dbReference>
<organism evidence="11 12">
    <name type="scientific">Moraxella porci DSM 25326</name>
    <dbReference type="NCBI Taxonomy" id="573983"/>
    <lineage>
        <taxon>Bacteria</taxon>
        <taxon>Pseudomonadati</taxon>
        <taxon>Pseudomonadota</taxon>
        <taxon>Gammaproteobacteria</taxon>
        <taxon>Moraxellales</taxon>
        <taxon>Moraxellaceae</taxon>
        <taxon>Moraxella</taxon>
    </lineage>
</organism>
<sequence>MDFDINLILVPVTLVFLLVWLLDVLILKQHRVVKSYHTDIKQAEDAHEKQRMRMNAALASHQITANAEAYIPNETTPAAVQSAHQDFVASRVRLASLKGNPPSESTLVRWAYEFLPVLAVIVIVRSFIVEPFNIPSSSMVPTLYTGDFIAVNKSAYGLRLPITHTKILDTGSPERGDVAVFRYPVNDKVYFIKRVIGLPGDTVSFDKGVLSINGEGVNTTPAQYDMPQPLVDQMYPGVINQQPISDTDRAALGREEERYARYQTEQLGEHTYLARYVGEQGIHPDEALVLQSPEASVGGSQWRVTVPEGQYFVLGDNRDRSQDGRFWGFVPEANLSGKATYIWMHKEPGLNLPTFGRNGAID</sequence>